<comment type="caution">
    <text evidence="1">The sequence shown here is derived from an EMBL/GenBank/DDBJ whole genome shotgun (WGS) entry which is preliminary data.</text>
</comment>
<gene>
    <name evidence="1" type="ORF">AGR4A_Cc80203</name>
</gene>
<organism evidence="1 2">
    <name type="scientific">Agrobacterium tumefaciens str. B6</name>
    <dbReference type="NCBI Taxonomy" id="1183423"/>
    <lineage>
        <taxon>Bacteria</taxon>
        <taxon>Pseudomonadati</taxon>
        <taxon>Pseudomonadota</taxon>
        <taxon>Alphaproteobacteria</taxon>
        <taxon>Hyphomicrobiales</taxon>
        <taxon>Rhizobiaceae</taxon>
        <taxon>Rhizobium/Agrobacterium group</taxon>
        <taxon>Agrobacterium</taxon>
        <taxon>Agrobacterium tumefaciens complex</taxon>
    </lineage>
</organism>
<evidence type="ECO:0000313" key="2">
    <source>
        <dbReference type="Proteomes" id="UP000192074"/>
    </source>
</evidence>
<accession>A0A822UZH1</accession>
<proteinExistence type="predicted"/>
<reference evidence="1 2" key="1">
    <citation type="submission" date="2016-01" db="EMBL/GenBank/DDBJ databases">
        <authorList>
            <person name="Regsiter A."/>
            <person name="william w."/>
        </authorList>
    </citation>
    <scope>NUCLEOTIDE SEQUENCE [LARGE SCALE GENOMIC DNA]</scope>
    <source>
        <strain evidence="1 2">B6</strain>
    </source>
</reference>
<evidence type="ECO:0000313" key="1">
    <source>
        <dbReference type="EMBL" id="CVI19867.1"/>
    </source>
</evidence>
<protein>
    <submittedName>
        <fullName evidence="1">Uncharacterized protein</fullName>
    </submittedName>
</protein>
<dbReference type="Proteomes" id="UP000192074">
    <property type="component" value="Unassembled WGS sequence"/>
</dbReference>
<sequence>MIASGTTRSLTACNTATVSLFKPGASFAPGLRIPQVTRHAFYLSSPPLHPAFALFCRRTQLREKRTVTRIGHIDMGGAKA</sequence>
<dbReference type="EMBL" id="FCNL01000025">
    <property type="protein sequence ID" value="CVI19867.1"/>
    <property type="molecule type" value="Genomic_DNA"/>
</dbReference>
<dbReference type="AlphaFoldDB" id="A0A822UZH1"/>
<name>A0A822UZH1_AGRTU</name>